<name>A0A433TD09_ELYCH</name>
<dbReference type="GO" id="GO:0006412">
    <property type="term" value="P:translation"/>
    <property type="evidence" value="ECO:0007669"/>
    <property type="project" value="InterPro"/>
</dbReference>
<dbReference type="GO" id="GO:0005840">
    <property type="term" value="C:ribosome"/>
    <property type="evidence" value="ECO:0007669"/>
    <property type="project" value="InterPro"/>
</dbReference>
<evidence type="ECO:0000256" key="2">
    <source>
        <dbReference type="ARBA" id="ARBA00009864"/>
    </source>
</evidence>
<feature type="compositionally biased region" description="Basic and acidic residues" evidence="7">
    <location>
        <begin position="126"/>
        <end position="153"/>
    </location>
</feature>
<dbReference type="InterPro" id="IPR059242">
    <property type="entry name" value="mS23_dom"/>
</dbReference>
<comment type="caution">
    <text evidence="9">The sequence shown here is derived from an EMBL/GenBank/DDBJ whole genome shotgun (WGS) entry which is preliminary data.</text>
</comment>
<keyword evidence="3" id="KW-0689">Ribosomal protein</keyword>
<evidence type="ECO:0000256" key="5">
    <source>
        <dbReference type="ARBA" id="ARBA00023274"/>
    </source>
</evidence>
<gene>
    <name evidence="9" type="ORF">EGW08_012729</name>
</gene>
<dbReference type="GO" id="GO:0003735">
    <property type="term" value="F:structural constituent of ribosome"/>
    <property type="evidence" value="ECO:0007669"/>
    <property type="project" value="InterPro"/>
</dbReference>
<evidence type="ECO:0000256" key="1">
    <source>
        <dbReference type="ARBA" id="ARBA00004173"/>
    </source>
</evidence>
<keyword evidence="5" id="KW-0687">Ribonucleoprotein</keyword>
<comment type="subcellular location">
    <subcellularLocation>
        <location evidence="1">Mitochondrion</location>
    </subcellularLocation>
</comment>
<dbReference type="OrthoDB" id="10012356at2759"/>
<proteinExistence type="inferred from homology"/>
<keyword evidence="10" id="KW-1185">Reference proteome</keyword>
<keyword evidence="4" id="KW-0496">Mitochondrion</keyword>
<dbReference type="CDD" id="cd23701">
    <property type="entry name" value="At1g26750"/>
    <property type="match status" value="1"/>
</dbReference>
<dbReference type="STRING" id="188477.A0A433TD09"/>
<evidence type="ECO:0000256" key="4">
    <source>
        <dbReference type="ARBA" id="ARBA00023128"/>
    </source>
</evidence>
<evidence type="ECO:0000256" key="7">
    <source>
        <dbReference type="SAM" id="MobiDB-lite"/>
    </source>
</evidence>
<organism evidence="9 10">
    <name type="scientific">Elysia chlorotica</name>
    <name type="common">Eastern emerald elysia</name>
    <name type="synonym">Sea slug</name>
    <dbReference type="NCBI Taxonomy" id="188477"/>
    <lineage>
        <taxon>Eukaryota</taxon>
        <taxon>Metazoa</taxon>
        <taxon>Spiralia</taxon>
        <taxon>Lophotrochozoa</taxon>
        <taxon>Mollusca</taxon>
        <taxon>Gastropoda</taxon>
        <taxon>Heterobranchia</taxon>
        <taxon>Euthyneura</taxon>
        <taxon>Panpulmonata</taxon>
        <taxon>Sacoglossa</taxon>
        <taxon>Placobranchoidea</taxon>
        <taxon>Plakobranchidae</taxon>
        <taxon>Elysia</taxon>
    </lineage>
</organism>
<dbReference type="EMBL" id="RQTK01000447">
    <property type="protein sequence ID" value="RUS79497.1"/>
    <property type="molecule type" value="Genomic_DNA"/>
</dbReference>
<evidence type="ECO:0000256" key="3">
    <source>
        <dbReference type="ARBA" id="ARBA00022980"/>
    </source>
</evidence>
<dbReference type="Proteomes" id="UP000271974">
    <property type="component" value="Unassembled WGS sequence"/>
</dbReference>
<reference evidence="9 10" key="1">
    <citation type="submission" date="2019-01" db="EMBL/GenBank/DDBJ databases">
        <title>A draft genome assembly of the solar-powered sea slug Elysia chlorotica.</title>
        <authorList>
            <person name="Cai H."/>
            <person name="Li Q."/>
            <person name="Fang X."/>
            <person name="Li J."/>
            <person name="Curtis N.E."/>
            <person name="Altenburger A."/>
            <person name="Shibata T."/>
            <person name="Feng M."/>
            <person name="Maeda T."/>
            <person name="Schwartz J.A."/>
            <person name="Shigenobu S."/>
            <person name="Lundholm N."/>
            <person name="Nishiyama T."/>
            <person name="Yang H."/>
            <person name="Hasebe M."/>
            <person name="Li S."/>
            <person name="Pierce S.K."/>
            <person name="Wang J."/>
        </authorList>
    </citation>
    <scope>NUCLEOTIDE SEQUENCE [LARGE SCALE GENOMIC DNA]</scope>
    <source>
        <strain evidence="9">EC2010</strain>
        <tissue evidence="9">Whole organism of an adult</tissue>
    </source>
</reference>
<evidence type="ECO:0000313" key="10">
    <source>
        <dbReference type="Proteomes" id="UP000271974"/>
    </source>
</evidence>
<evidence type="ECO:0000256" key="6">
    <source>
        <dbReference type="ARBA" id="ARBA00035137"/>
    </source>
</evidence>
<dbReference type="PANTHER" id="PTHR15925:SF2">
    <property type="entry name" value="SMALL RIBOSOMAL SUBUNIT PROTEIN MS23"/>
    <property type="match status" value="1"/>
</dbReference>
<comment type="similarity">
    <text evidence="2">Belongs to the mitochondrion-specific ribosomal protein mS23 family.</text>
</comment>
<dbReference type="Pfam" id="PF10484">
    <property type="entry name" value="MRP-S23"/>
    <property type="match status" value="1"/>
</dbReference>
<protein>
    <recommendedName>
        <fullName evidence="6">Small ribosomal subunit protein mS23</fullName>
    </recommendedName>
</protein>
<dbReference type="GO" id="GO:0005739">
    <property type="term" value="C:mitochondrion"/>
    <property type="evidence" value="ECO:0007669"/>
    <property type="project" value="InterPro"/>
</dbReference>
<accession>A0A433TD09</accession>
<dbReference type="InterPro" id="IPR023611">
    <property type="entry name" value="mS23_dom_met"/>
</dbReference>
<feature type="compositionally biased region" description="Polar residues" evidence="7">
    <location>
        <begin position="166"/>
        <end position="176"/>
    </location>
</feature>
<sequence length="197" mass="22403">MAGSRRDKLGSIFSRLTGLLRSGAIKEEDRPIWYDVVKAFPPQPRPPPKQNIPNILYPEDFVRVHFYNTYTDPGATKLADKKTKSVQQRFVDQYLDLHEKKSVPPDSLFEETVRILKEGGVRLITHEEKQAEKSQMKDRDSERESKVNVRQPERLQAGDPFIANATVVSSRPSVKPQTKAKPEVSSVNIDSLFDGSR</sequence>
<feature type="domain" description="Small ribosomal subunit protein mS23 conserved" evidence="8">
    <location>
        <begin position="2"/>
        <end position="118"/>
    </location>
</feature>
<dbReference type="PANTHER" id="PTHR15925">
    <property type="entry name" value="MITOCHONDRIAL RIBOSOMAL PROTEIN S23"/>
    <property type="match status" value="1"/>
</dbReference>
<evidence type="ECO:0000313" key="9">
    <source>
        <dbReference type="EMBL" id="RUS79497.1"/>
    </source>
</evidence>
<evidence type="ECO:0000259" key="8">
    <source>
        <dbReference type="Pfam" id="PF10484"/>
    </source>
</evidence>
<dbReference type="AlphaFoldDB" id="A0A433TD09"/>
<dbReference type="InterPro" id="IPR019520">
    <property type="entry name" value="Ribosomal_mS23_met"/>
</dbReference>
<feature type="region of interest" description="Disordered" evidence="7">
    <location>
        <begin position="126"/>
        <end position="197"/>
    </location>
</feature>